<comment type="caution">
    <text evidence="1">The sequence shown here is derived from an EMBL/GenBank/DDBJ whole genome shotgun (WGS) entry which is preliminary data.</text>
</comment>
<evidence type="ECO:0000313" key="1">
    <source>
        <dbReference type="EMBL" id="KAA1421249.1"/>
    </source>
</evidence>
<keyword evidence="2" id="KW-1185">Reference proteome</keyword>
<reference evidence="1 2" key="1">
    <citation type="submission" date="2019-09" db="EMBL/GenBank/DDBJ databases">
        <title>Nocardioides panacisoli sp. nov., isolated from the soil of a ginseng field.</title>
        <authorList>
            <person name="Cho C."/>
        </authorList>
    </citation>
    <scope>NUCLEOTIDE SEQUENCE [LARGE SCALE GENOMIC DNA]</scope>
    <source>
        <strain evidence="1 2">BN130099</strain>
    </source>
</reference>
<sequence length="113" mass="12279">MNRFMLKVGVVVVALVALVVGLRLAQDGGPPYTEDEMTSADIDCGTEAISKALAGASSRNDPAVRAAMLKSFHEGSNPDCLRRKLPELSDDEIENFSETLEEARTWEQEHSGD</sequence>
<accession>A0A5B1LNM8</accession>
<dbReference type="EMBL" id="VUJV01000001">
    <property type="protein sequence ID" value="KAA1421249.1"/>
    <property type="molecule type" value="Genomic_DNA"/>
</dbReference>
<name>A0A5B1LNM8_9ACTN</name>
<dbReference type="AlphaFoldDB" id="A0A5B1LNM8"/>
<dbReference type="RefSeq" id="WP_149726709.1">
    <property type="nucleotide sequence ID" value="NZ_VUJV01000001.1"/>
</dbReference>
<reference evidence="1 2" key="2">
    <citation type="submission" date="2019-09" db="EMBL/GenBank/DDBJ databases">
        <authorList>
            <person name="Jin C."/>
        </authorList>
    </citation>
    <scope>NUCLEOTIDE SEQUENCE [LARGE SCALE GENOMIC DNA]</scope>
    <source>
        <strain evidence="1 2">BN130099</strain>
    </source>
</reference>
<evidence type="ECO:0000313" key="2">
    <source>
        <dbReference type="Proteomes" id="UP000325003"/>
    </source>
</evidence>
<gene>
    <name evidence="1" type="ORF">F0U44_02755</name>
</gene>
<proteinExistence type="predicted"/>
<protein>
    <submittedName>
        <fullName evidence="1">Uncharacterized protein</fullName>
    </submittedName>
</protein>
<organism evidence="1 2">
    <name type="scientific">Nocardioides humilatus</name>
    <dbReference type="NCBI Taxonomy" id="2607660"/>
    <lineage>
        <taxon>Bacteria</taxon>
        <taxon>Bacillati</taxon>
        <taxon>Actinomycetota</taxon>
        <taxon>Actinomycetes</taxon>
        <taxon>Propionibacteriales</taxon>
        <taxon>Nocardioidaceae</taxon>
        <taxon>Nocardioides</taxon>
    </lineage>
</organism>
<dbReference type="Proteomes" id="UP000325003">
    <property type="component" value="Unassembled WGS sequence"/>
</dbReference>